<reference evidence="3" key="1">
    <citation type="journal article" date="2019" name="Sci. Rep.">
        <title>Draft genome of Tanacetum cinerariifolium, the natural source of mosquito coil.</title>
        <authorList>
            <person name="Yamashiro T."/>
            <person name="Shiraishi A."/>
            <person name="Satake H."/>
            <person name="Nakayama K."/>
        </authorList>
    </citation>
    <scope>NUCLEOTIDE SEQUENCE</scope>
</reference>
<feature type="compositionally biased region" description="Basic and acidic residues" evidence="1">
    <location>
        <begin position="1162"/>
        <end position="1171"/>
    </location>
</feature>
<name>A0A6L2MMZ3_TANCI</name>
<feature type="region of interest" description="Disordered" evidence="1">
    <location>
        <begin position="512"/>
        <end position="537"/>
    </location>
</feature>
<evidence type="ECO:0000313" key="3">
    <source>
        <dbReference type="EMBL" id="GEU73724.1"/>
    </source>
</evidence>
<proteinExistence type="predicted"/>
<dbReference type="EMBL" id="BKCJ010006745">
    <property type="protein sequence ID" value="GEU73724.1"/>
    <property type="molecule type" value="Genomic_DNA"/>
</dbReference>
<feature type="compositionally biased region" description="Basic residues" evidence="1">
    <location>
        <begin position="1109"/>
        <end position="1122"/>
    </location>
</feature>
<feature type="region of interest" description="Disordered" evidence="1">
    <location>
        <begin position="1250"/>
        <end position="1286"/>
    </location>
</feature>
<accession>A0A6L2MMZ3</accession>
<protein>
    <recommendedName>
        <fullName evidence="2">Reverse transcriptase Ty1/copia-type domain-containing protein</fullName>
    </recommendedName>
</protein>
<feature type="compositionally biased region" description="Polar residues" evidence="1">
    <location>
        <begin position="301"/>
        <end position="318"/>
    </location>
</feature>
<dbReference type="InterPro" id="IPR013103">
    <property type="entry name" value="RVT_2"/>
</dbReference>
<feature type="region of interest" description="Disordered" evidence="1">
    <location>
        <begin position="1"/>
        <end position="21"/>
    </location>
</feature>
<feature type="compositionally biased region" description="Basic and acidic residues" evidence="1">
    <location>
        <begin position="1259"/>
        <end position="1269"/>
    </location>
</feature>
<evidence type="ECO:0000259" key="2">
    <source>
        <dbReference type="Pfam" id="PF07727"/>
    </source>
</evidence>
<comment type="caution">
    <text evidence="3">The sequence shown here is derived from an EMBL/GenBank/DDBJ whole genome shotgun (WGS) entry which is preliminary data.</text>
</comment>
<gene>
    <name evidence="3" type="ORF">Tci_045702</name>
</gene>
<feature type="region of interest" description="Disordered" evidence="1">
    <location>
        <begin position="276"/>
        <end position="322"/>
    </location>
</feature>
<feature type="compositionally biased region" description="Polar residues" evidence="1">
    <location>
        <begin position="11"/>
        <end position="21"/>
    </location>
</feature>
<feature type="region of interest" description="Disordered" evidence="1">
    <location>
        <begin position="1074"/>
        <end position="1189"/>
    </location>
</feature>
<evidence type="ECO:0000256" key="1">
    <source>
        <dbReference type="SAM" id="MobiDB-lite"/>
    </source>
</evidence>
<feature type="domain" description="Reverse transcriptase Ty1/copia-type" evidence="2">
    <location>
        <begin position="733"/>
        <end position="783"/>
    </location>
</feature>
<sequence length="1594" mass="180067">MKAKLALLEASPSSPHNPKTFQPKNRGLVAEIFDWGEEEVSDDEEVTQVKVDITIRKVNTLLSMDEDADWQNYLNSKNVSQCISEQIPHQKKKVLGGELDNESLYKININENAFIPASMRYNQEMVPKIKDWVERLNPDSKLPNFNTRRILVPESQAVNECLETLNTPESSKDSEAEFLTPLPLLKNLQGASPSSEVMPLTFQSHSSKERPGLGIMKHTKPETQDFSNKSVSGTVTVSKTKQITPSVPTEVKDTEQESKLNKLTKLVQMLIDEKVTSNQETQESTSKIQKTKSSKSIYSSRMSQDSKPKVQNTGSSKSLRPKPIQKPQLKCELYHYTNNSTDDCYRILYYMICKKKDHRTSDHEMYIASFKRSERYKAQPYQYASTSKQILKVKAKPFLPCTHYSFNDHRPDDCRNYPECEICGSYDHSTSGHNRGIRIRGGVLVESSYSNESSIRVKCNTCGSTVHSTSYHNEFDHFKRGEKIQAAKATERTKKGRSLCFVLEMRNNVTPPDTYSVQAPSGDVTSGSPSVDEIGIDDSFRYPPNEFLHEDDPSRQYQVDSDISYYVIPHGRSLTELTQENHVPKVIVPNEHDVPLTEDIEDPPDLINTEGTHEQKVQDDQTITQPTTVQSGNNTKVLRPVTEPLVPDVTQSHILNQAFTSSHPTPQDRWSRDQHIKLVNIIGNPGEGMLTRSMAAKLTAALANECLFADFLSEIEPKKVSELLKYPGWIDVMQEELNRAFLNGKLKEEVYVKQPTGFESSEFPDYLCKLNKALNGLKQAPRACSLVKIPMVPPNNLGFDLKEYYDLDYAGYNMDRKSTSVKAEYVAAAGCCASIIWMKSQLGDYDIHYKMVPIFCDNTNAIAISNNSTNNVVGNFNYPPNVPAYKPMMKFLQNYPLYNAFTNSVVYQNFLKEFWSTTVAFDSFPSTDEPEKRPLKEFLIKFSVLNGQRPLTLDFNTFCSSTGLNYNNCKYVDYPKPKLLAYSLITGTEVDIGEIIYSDLITKLLNKSRLKYVSYPRFISCALEVLLGPDYTQDKKFRFLPPILINSNFTKDPSKVTEIKLTAYMISINNQKDSVSPPPLVAKPEKGKSQTVTSISPKSHGPEALGSLFKKRKRPISKKPPTKTKSTATHPKDFRGNKQPLDRDITFMTPDKGTAKTMPRPEGSHGDKDSGGNKPLADMEPQNPTDVDLLGTREPDTQPMLLTYADVRAILLSDDEAQESEEDILGADEEIDDNAYVTPTFALTDTLENVKGENATHTATKEPPSHTEGETGANIQDKPEEPKQSTDANIEFISSSTHLPLITQAQPITIIHPEPSVPQREGKGIATDDQAEDQRKLVKASSIFRHDPDEPEEIKKAEEEARLNVIRKTEVIKVVREEAKKLGIHPKEAIITKACELFKKTQEAEHEQTKIELITDIKIHPKTKPLVITVYKGTDGRNFNVHKPFLFGSFGISELDELRELILKKKNTVNKPHLKPQEENESTWNLSLKQESMGWNAIELSLKIPFVNNMVIEEPEYGIFFTGEFGDQAFQRWSDIDKVGMKTLVPYLVAVSMVKSLENARFSMKLRKLIAEHPNQEKLKSKKVKLKALRYNMD</sequence>
<feature type="compositionally biased region" description="Polar residues" evidence="1">
    <location>
        <begin position="512"/>
        <end position="529"/>
    </location>
</feature>
<organism evidence="3">
    <name type="scientific">Tanacetum cinerariifolium</name>
    <name type="common">Dalmatian daisy</name>
    <name type="synonym">Chrysanthemum cinerariifolium</name>
    <dbReference type="NCBI Taxonomy" id="118510"/>
    <lineage>
        <taxon>Eukaryota</taxon>
        <taxon>Viridiplantae</taxon>
        <taxon>Streptophyta</taxon>
        <taxon>Embryophyta</taxon>
        <taxon>Tracheophyta</taxon>
        <taxon>Spermatophyta</taxon>
        <taxon>Magnoliopsida</taxon>
        <taxon>eudicotyledons</taxon>
        <taxon>Gunneridae</taxon>
        <taxon>Pentapetalae</taxon>
        <taxon>asterids</taxon>
        <taxon>campanulids</taxon>
        <taxon>Asterales</taxon>
        <taxon>Asteraceae</taxon>
        <taxon>Asteroideae</taxon>
        <taxon>Anthemideae</taxon>
        <taxon>Anthemidinae</taxon>
        <taxon>Tanacetum</taxon>
    </lineage>
</organism>
<feature type="compositionally biased region" description="Basic and acidic residues" evidence="1">
    <location>
        <begin position="1130"/>
        <end position="1145"/>
    </location>
</feature>
<dbReference type="Pfam" id="PF07727">
    <property type="entry name" value="RVT_2"/>
    <property type="match status" value="1"/>
</dbReference>